<evidence type="ECO:0000259" key="10">
    <source>
        <dbReference type="SMART" id="SM01071"/>
    </source>
</evidence>
<evidence type="ECO:0000313" key="12">
    <source>
        <dbReference type="EMBL" id="TPX47262.1"/>
    </source>
</evidence>
<dbReference type="SMART" id="SM01071">
    <property type="entry name" value="CDC37_N"/>
    <property type="match status" value="1"/>
</dbReference>
<dbReference type="GO" id="GO:0006457">
    <property type="term" value="P:protein folding"/>
    <property type="evidence" value="ECO:0007669"/>
    <property type="project" value="TreeGrafter"/>
</dbReference>
<feature type="coiled-coil region" evidence="6">
    <location>
        <begin position="373"/>
        <end position="406"/>
    </location>
</feature>
<dbReference type="InterPro" id="IPR013855">
    <property type="entry name" value="Cdc37_N_dom"/>
</dbReference>
<dbReference type="GO" id="GO:0051087">
    <property type="term" value="F:protein-folding chaperone binding"/>
    <property type="evidence" value="ECO:0007669"/>
    <property type="project" value="TreeGrafter"/>
</dbReference>
<gene>
    <name evidence="12" type="ORF">SeLEV6574_g02759</name>
    <name evidence="11" type="ORF">SeMB42_g05865</name>
</gene>
<keyword evidence="4" id="KW-0143">Chaperone</keyword>
<dbReference type="SMART" id="SM01069">
    <property type="entry name" value="CDC37_C"/>
    <property type="match status" value="1"/>
</dbReference>
<dbReference type="VEuPathDB" id="FungiDB:SeMB42_g05865"/>
<sequence>MPINYSKWDKLELSDDDDFEGHPNVDKGTEVRLRQAEIHRQRKDRKVKINHLKGEIAILETAAKSLTSIISTQLNTDSIMRALTMLRSELAETANQLQSETWKEANTNRDYRWGPYEPDSMIVEIHPFGPGIDKILNSIQAKINNGDSNDESIIKDAKQMVEKEVTLIFRRKDLLLKGVEELQKQEDAKLTSENMFKEGFSKTIISKEADETPIKSKGKQSIEVIHNPSSSTSNTPTAHASTSNSDGSEGNAADEISLSVLKSSNPTEGDEDEDSYLTNPIVAAFVGISPMEESYRYLMKHSDIVNVNNSDEVLAEAMRLEMAGKNTPAKQCVQQSLILQYCANLGKDGVRLFFERMKNTTHGARKLYTDDVEKTYQRIANRVKEMAKEAEEKEKAEAAARIAAAEQPDGSYALPDLEDASEEYKTKAQVFKDLPRKFQRALLSQDADEINRAMSTMPQGELDDMISKCVKCGLLDMEVEGAEDELIQEAEQ</sequence>
<name>A0A507CNZ4_9FUNG</name>
<dbReference type="Pfam" id="PF03234">
    <property type="entry name" value="CDC37_N"/>
    <property type="match status" value="1"/>
</dbReference>
<dbReference type="InterPro" id="IPR004918">
    <property type="entry name" value="Cdc37"/>
</dbReference>
<keyword evidence="6" id="KW-0175">Coiled coil</keyword>
<evidence type="ECO:0000259" key="8">
    <source>
        <dbReference type="SMART" id="SM01069"/>
    </source>
</evidence>
<dbReference type="EMBL" id="QEAM01000081">
    <property type="protein sequence ID" value="TPX47262.1"/>
    <property type="molecule type" value="Genomic_DNA"/>
</dbReference>
<dbReference type="Proteomes" id="UP000320475">
    <property type="component" value="Unassembled WGS sequence"/>
</dbReference>
<dbReference type="AlphaFoldDB" id="A0A507CNZ4"/>
<dbReference type="InterPro" id="IPR038189">
    <property type="entry name" value="Cdc37_Hsp90-bd_sf"/>
</dbReference>
<feature type="compositionally biased region" description="Low complexity" evidence="7">
    <location>
        <begin position="226"/>
        <end position="245"/>
    </location>
</feature>
<dbReference type="Gene3D" id="1.20.58.610">
    <property type="entry name" value="Cdc37, Hsp90 binding domain"/>
    <property type="match status" value="1"/>
</dbReference>
<evidence type="ECO:0000256" key="4">
    <source>
        <dbReference type="ARBA" id="ARBA00023186"/>
    </source>
</evidence>
<evidence type="ECO:0000256" key="2">
    <source>
        <dbReference type="ARBA" id="ARBA00006222"/>
    </source>
</evidence>
<accession>A0A507CNZ4</accession>
<dbReference type="SUPFAM" id="SSF101391">
    <property type="entry name" value="Hsp90 co-chaperone CDC37"/>
    <property type="match status" value="1"/>
</dbReference>
<evidence type="ECO:0000256" key="5">
    <source>
        <dbReference type="ARBA" id="ARBA00031396"/>
    </source>
</evidence>
<dbReference type="EMBL" id="QEAN01000300">
    <property type="protein sequence ID" value="TPX40810.1"/>
    <property type="molecule type" value="Genomic_DNA"/>
</dbReference>
<evidence type="ECO:0000259" key="9">
    <source>
        <dbReference type="SMART" id="SM01070"/>
    </source>
</evidence>
<dbReference type="GO" id="GO:0019901">
    <property type="term" value="F:protein kinase binding"/>
    <property type="evidence" value="ECO:0007669"/>
    <property type="project" value="InterPro"/>
</dbReference>
<dbReference type="OrthoDB" id="440202at2759"/>
<protein>
    <recommendedName>
        <fullName evidence="5">Hsp90 chaperone protein kinase-targeting subunit</fullName>
    </recommendedName>
</protein>
<dbReference type="GO" id="GO:0050821">
    <property type="term" value="P:protein stabilization"/>
    <property type="evidence" value="ECO:0007669"/>
    <property type="project" value="TreeGrafter"/>
</dbReference>
<comment type="caution">
    <text evidence="11">The sequence shown here is derived from an EMBL/GenBank/DDBJ whole genome shotgun (WGS) entry which is preliminary data.</text>
</comment>
<evidence type="ECO:0000313" key="11">
    <source>
        <dbReference type="EMBL" id="TPX40810.1"/>
    </source>
</evidence>
<proteinExistence type="inferred from homology"/>
<dbReference type="InterPro" id="IPR013873">
    <property type="entry name" value="Cdc37_C"/>
</dbReference>
<keyword evidence="13" id="KW-1185">Reference proteome</keyword>
<comment type="subcellular location">
    <subcellularLocation>
        <location evidence="1">Cytoplasm</location>
    </subcellularLocation>
</comment>
<dbReference type="GO" id="GO:0051082">
    <property type="term" value="F:unfolded protein binding"/>
    <property type="evidence" value="ECO:0007669"/>
    <property type="project" value="TreeGrafter"/>
</dbReference>
<evidence type="ECO:0000256" key="6">
    <source>
        <dbReference type="SAM" id="Coils"/>
    </source>
</evidence>
<keyword evidence="3" id="KW-0963">Cytoplasm</keyword>
<feature type="domain" description="Cdc37 C-terminal" evidence="8">
    <location>
        <begin position="412"/>
        <end position="492"/>
    </location>
</feature>
<dbReference type="Pfam" id="PF08564">
    <property type="entry name" value="CDC37_C"/>
    <property type="match status" value="1"/>
</dbReference>
<feature type="region of interest" description="Disordered" evidence="7">
    <location>
        <begin position="225"/>
        <end position="252"/>
    </location>
</feature>
<evidence type="ECO:0000313" key="14">
    <source>
        <dbReference type="Proteomes" id="UP000320475"/>
    </source>
</evidence>
<dbReference type="SMART" id="SM01070">
    <property type="entry name" value="CDC37_M"/>
    <property type="match status" value="1"/>
</dbReference>
<evidence type="ECO:0000256" key="7">
    <source>
        <dbReference type="SAM" id="MobiDB-lite"/>
    </source>
</evidence>
<dbReference type="PANTHER" id="PTHR12800:SF4">
    <property type="entry name" value="HSP90 CO-CHAPERONE CDC37"/>
    <property type="match status" value="1"/>
</dbReference>
<organism evidence="11 13">
    <name type="scientific">Synchytrium endobioticum</name>
    <dbReference type="NCBI Taxonomy" id="286115"/>
    <lineage>
        <taxon>Eukaryota</taxon>
        <taxon>Fungi</taxon>
        <taxon>Fungi incertae sedis</taxon>
        <taxon>Chytridiomycota</taxon>
        <taxon>Chytridiomycota incertae sedis</taxon>
        <taxon>Chytridiomycetes</taxon>
        <taxon>Synchytriales</taxon>
        <taxon>Synchytriaceae</taxon>
        <taxon>Synchytrium</taxon>
    </lineage>
</organism>
<comment type="similarity">
    <text evidence="2">Belongs to the CDC37 family.</text>
</comment>
<reference evidence="13 14" key="1">
    <citation type="journal article" date="2019" name="Sci. Rep.">
        <title>Comparative genomics of chytrid fungi reveal insights into the obligate biotrophic and pathogenic lifestyle of Synchytrium endobioticum.</title>
        <authorList>
            <person name="van de Vossenberg B.T.L.H."/>
            <person name="Warris S."/>
            <person name="Nguyen H.D.T."/>
            <person name="van Gent-Pelzer M.P.E."/>
            <person name="Joly D.L."/>
            <person name="van de Geest H.C."/>
            <person name="Bonants P.J.M."/>
            <person name="Smith D.S."/>
            <person name="Levesque C.A."/>
            <person name="van der Lee T.A.J."/>
        </authorList>
    </citation>
    <scope>NUCLEOTIDE SEQUENCE [LARGE SCALE GENOMIC DNA]</scope>
    <source>
        <strain evidence="12 14">LEV6574</strain>
        <strain evidence="11 13">MB42</strain>
    </source>
</reference>
<dbReference type="Pfam" id="PF08565">
    <property type="entry name" value="CDC37_M"/>
    <property type="match status" value="1"/>
</dbReference>
<dbReference type="GO" id="GO:0031072">
    <property type="term" value="F:heat shock protein binding"/>
    <property type="evidence" value="ECO:0007669"/>
    <property type="project" value="TreeGrafter"/>
</dbReference>
<dbReference type="InterPro" id="IPR013874">
    <property type="entry name" value="Cdc37_Hsp90-bd"/>
</dbReference>
<evidence type="ECO:0000256" key="1">
    <source>
        <dbReference type="ARBA" id="ARBA00004496"/>
    </source>
</evidence>
<evidence type="ECO:0000256" key="3">
    <source>
        <dbReference type="ARBA" id="ARBA00022490"/>
    </source>
</evidence>
<dbReference type="Proteomes" id="UP000317494">
    <property type="component" value="Unassembled WGS sequence"/>
</dbReference>
<evidence type="ECO:0000313" key="13">
    <source>
        <dbReference type="Proteomes" id="UP000317494"/>
    </source>
</evidence>
<dbReference type="GO" id="GO:0005737">
    <property type="term" value="C:cytoplasm"/>
    <property type="evidence" value="ECO:0007669"/>
    <property type="project" value="UniProtKB-SubCell"/>
</dbReference>
<feature type="domain" description="Cdc37 N-terminal" evidence="10">
    <location>
        <begin position="2"/>
        <end position="203"/>
    </location>
</feature>
<dbReference type="STRING" id="286115.A0A507CNZ4"/>
<feature type="domain" description="Cdc37 Hsp90 binding" evidence="9">
    <location>
        <begin position="229"/>
        <end position="394"/>
    </location>
</feature>
<dbReference type="PANTHER" id="PTHR12800">
    <property type="entry name" value="CDC37-RELATED"/>
    <property type="match status" value="1"/>
</dbReference>